<evidence type="ECO:0000313" key="2">
    <source>
        <dbReference type="EMBL" id="KAK4179293.1"/>
    </source>
</evidence>
<proteinExistence type="predicted"/>
<feature type="domain" description="Amidase" evidence="1">
    <location>
        <begin position="144"/>
        <end position="304"/>
    </location>
</feature>
<dbReference type="EMBL" id="MU866119">
    <property type="protein sequence ID" value="KAK4179293.1"/>
    <property type="molecule type" value="Genomic_DNA"/>
</dbReference>
<dbReference type="AlphaFoldDB" id="A0AAN6WCW4"/>
<dbReference type="PANTHER" id="PTHR46310">
    <property type="entry name" value="AMIDASE 1"/>
    <property type="match status" value="1"/>
</dbReference>
<dbReference type="SUPFAM" id="SSF75304">
    <property type="entry name" value="Amidase signature (AS) enzymes"/>
    <property type="match status" value="1"/>
</dbReference>
<protein>
    <submittedName>
        <fullName evidence="2">Amidotransferase subunit A</fullName>
    </submittedName>
</protein>
<keyword evidence="3" id="KW-1185">Reference proteome</keyword>
<dbReference type="Gene3D" id="3.90.1300.10">
    <property type="entry name" value="Amidase signature (AS) domain"/>
    <property type="match status" value="1"/>
</dbReference>
<comment type="caution">
    <text evidence="2">The sequence shown here is derived from an EMBL/GenBank/DDBJ whole genome shotgun (WGS) entry which is preliminary data.</text>
</comment>
<reference evidence="2" key="2">
    <citation type="submission" date="2023-05" db="EMBL/GenBank/DDBJ databases">
        <authorList>
            <consortium name="Lawrence Berkeley National Laboratory"/>
            <person name="Steindorff A."/>
            <person name="Hensen N."/>
            <person name="Bonometti L."/>
            <person name="Westerberg I."/>
            <person name="Brannstrom I.O."/>
            <person name="Guillou S."/>
            <person name="Cros-Aarteil S."/>
            <person name="Calhoun S."/>
            <person name="Haridas S."/>
            <person name="Kuo A."/>
            <person name="Mondo S."/>
            <person name="Pangilinan J."/>
            <person name="Riley R."/>
            <person name="Labutti K."/>
            <person name="Andreopoulos B."/>
            <person name="Lipzen A."/>
            <person name="Chen C."/>
            <person name="Yanf M."/>
            <person name="Daum C."/>
            <person name="Ng V."/>
            <person name="Clum A."/>
            <person name="Ohm R."/>
            <person name="Martin F."/>
            <person name="Silar P."/>
            <person name="Natvig D."/>
            <person name="Lalanne C."/>
            <person name="Gautier V."/>
            <person name="Ament-Velasquez S.L."/>
            <person name="Kruys A."/>
            <person name="Hutchinson M.I."/>
            <person name="Powell A.J."/>
            <person name="Barry K."/>
            <person name="Miller A.N."/>
            <person name="Grigoriev I.V."/>
            <person name="Debuchy R."/>
            <person name="Gladieux P."/>
            <person name="Thoren M.H."/>
            <person name="Johannesson H."/>
        </authorList>
    </citation>
    <scope>NUCLEOTIDE SEQUENCE</scope>
    <source>
        <strain evidence="2">CBS 892.96</strain>
    </source>
</reference>
<reference evidence="2" key="1">
    <citation type="journal article" date="2023" name="Mol. Phylogenet. Evol.">
        <title>Genome-scale phylogeny and comparative genomics of the fungal order Sordariales.</title>
        <authorList>
            <person name="Hensen N."/>
            <person name="Bonometti L."/>
            <person name="Westerberg I."/>
            <person name="Brannstrom I.O."/>
            <person name="Guillou S."/>
            <person name="Cros-Aarteil S."/>
            <person name="Calhoun S."/>
            <person name="Haridas S."/>
            <person name="Kuo A."/>
            <person name="Mondo S."/>
            <person name="Pangilinan J."/>
            <person name="Riley R."/>
            <person name="LaButti K."/>
            <person name="Andreopoulos B."/>
            <person name="Lipzen A."/>
            <person name="Chen C."/>
            <person name="Yan M."/>
            <person name="Daum C."/>
            <person name="Ng V."/>
            <person name="Clum A."/>
            <person name="Steindorff A."/>
            <person name="Ohm R.A."/>
            <person name="Martin F."/>
            <person name="Silar P."/>
            <person name="Natvig D.O."/>
            <person name="Lalanne C."/>
            <person name="Gautier V."/>
            <person name="Ament-Velasquez S.L."/>
            <person name="Kruys A."/>
            <person name="Hutchinson M.I."/>
            <person name="Powell A.J."/>
            <person name="Barry K."/>
            <person name="Miller A.N."/>
            <person name="Grigoriev I.V."/>
            <person name="Debuchy R."/>
            <person name="Gladieux P."/>
            <person name="Hiltunen Thoren M."/>
            <person name="Johannesson H."/>
        </authorList>
    </citation>
    <scope>NUCLEOTIDE SEQUENCE</scope>
    <source>
        <strain evidence="2">CBS 892.96</strain>
    </source>
</reference>
<evidence type="ECO:0000313" key="3">
    <source>
        <dbReference type="Proteomes" id="UP001302321"/>
    </source>
</evidence>
<dbReference type="InterPro" id="IPR023631">
    <property type="entry name" value="Amidase_dom"/>
</dbReference>
<dbReference type="Pfam" id="PF01425">
    <property type="entry name" value="Amidase"/>
    <property type="match status" value="1"/>
</dbReference>
<evidence type="ECO:0000259" key="1">
    <source>
        <dbReference type="Pfam" id="PF01425"/>
    </source>
</evidence>
<organism evidence="2 3">
    <name type="scientific">Triangularia setosa</name>
    <dbReference type="NCBI Taxonomy" id="2587417"/>
    <lineage>
        <taxon>Eukaryota</taxon>
        <taxon>Fungi</taxon>
        <taxon>Dikarya</taxon>
        <taxon>Ascomycota</taxon>
        <taxon>Pezizomycotina</taxon>
        <taxon>Sordariomycetes</taxon>
        <taxon>Sordariomycetidae</taxon>
        <taxon>Sordariales</taxon>
        <taxon>Podosporaceae</taxon>
        <taxon>Triangularia</taxon>
    </lineage>
</organism>
<dbReference type="Proteomes" id="UP001302321">
    <property type="component" value="Unassembled WGS sequence"/>
</dbReference>
<dbReference type="InterPro" id="IPR036928">
    <property type="entry name" value="AS_sf"/>
</dbReference>
<sequence length="489" mass="54306">MSVKWPCTVLYVNKIIPTTSGFQDTLDRFLLDDDVWSKDFAHSFVIQTNLSGHDNVAVRVLSTSLSRVLPEGPYFLTNGKIHQAFRLYPDTSGAFVVSTVPGKNSDAFRFLDASAYGEKYPSALTVAVPSRLYFQATPERPYARLRLAIKDTINLKGLKMGALSLAYTSLHPPRESNAEVVKELLDLGFVVTTQFADSEWPICDWIDYHAPFNPRGDGHLTTSGSSANSAAAVASYPWLDFALGTDTLGTIRAPAAAQGIFEMRLSLGAASFKGIVPYSPKFDTVGRFSRTAKEFKVLAEALYDSRTGPGSVRTKPIKILYPTDYWPLNDQPMQEVLNNAISKLEDFLGNPSEYFEPVFEWGSNPDQWTGFFKDFLPQYEARFGKPPALNPQLRSKTDEDDYSSTLMVLPWTDGQPDYRDRYHDGPQLFTGIGFFFYHIEPEKLPAALGILGPKGSDASLARLVSDVFGESDEVKDYSPGSQKLITIDL</sequence>
<name>A0AAN6WCW4_9PEZI</name>
<dbReference type="PANTHER" id="PTHR46310:SF7">
    <property type="entry name" value="AMIDASE 1"/>
    <property type="match status" value="1"/>
</dbReference>
<accession>A0AAN6WCW4</accession>
<gene>
    <name evidence="2" type="ORF">QBC36DRAFT_343837</name>
</gene>